<dbReference type="EMBL" id="WTYJ01000001">
    <property type="protein sequence ID" value="MXO98038.1"/>
    <property type="molecule type" value="Genomic_DNA"/>
</dbReference>
<evidence type="ECO:0000313" key="1">
    <source>
        <dbReference type="EMBL" id="MXO98038.1"/>
    </source>
</evidence>
<protein>
    <submittedName>
        <fullName evidence="1">DUF1826 domain-containing protein</fullName>
    </submittedName>
</protein>
<keyword evidence="2" id="KW-1185">Reference proteome</keyword>
<name>A0A6I4TTZ5_9SPHN</name>
<dbReference type="Pfam" id="PF08856">
    <property type="entry name" value="DUF1826"/>
    <property type="match status" value="1"/>
</dbReference>
<gene>
    <name evidence="1" type="ORF">GRI97_03425</name>
</gene>
<reference evidence="1 2" key="1">
    <citation type="submission" date="2019-12" db="EMBL/GenBank/DDBJ databases">
        <title>Genomic-based taxomic classification of the family Erythrobacteraceae.</title>
        <authorList>
            <person name="Xu L."/>
        </authorList>
    </citation>
    <scope>NUCLEOTIDE SEQUENCE [LARGE SCALE GENOMIC DNA]</scope>
    <source>
        <strain evidence="1 2">S36</strain>
    </source>
</reference>
<sequence>MTAFKMERLVPIVPDRASLDRIARPDAALAIWWRRMSDPLRAALQELDLARLDNLSVEIDAGGSICGALRAAGYSETAIGLLSQDIELLVKRHAALTGEDRLHVRLEVVEADACCQFHADDITLRLTCTYVGPGRQWCCVAGQDAICEVPTGSVGVFKGRMLLDPPAVLHRSPAMSAKGGRRLELVIDPAQCS</sequence>
<dbReference type="InterPro" id="IPR014955">
    <property type="entry name" value="DUF1826"/>
</dbReference>
<comment type="caution">
    <text evidence="1">The sequence shown here is derived from an EMBL/GenBank/DDBJ whole genome shotgun (WGS) entry which is preliminary data.</text>
</comment>
<organism evidence="1 2">
    <name type="scientific">Croceibacterium xixiisoli</name>
    <dbReference type="NCBI Taxonomy" id="1476466"/>
    <lineage>
        <taxon>Bacteria</taxon>
        <taxon>Pseudomonadati</taxon>
        <taxon>Pseudomonadota</taxon>
        <taxon>Alphaproteobacteria</taxon>
        <taxon>Sphingomonadales</taxon>
        <taxon>Erythrobacteraceae</taxon>
        <taxon>Croceibacterium</taxon>
    </lineage>
</organism>
<accession>A0A6I4TTZ5</accession>
<dbReference type="AlphaFoldDB" id="A0A6I4TTZ5"/>
<dbReference type="RefSeq" id="WP_161389713.1">
    <property type="nucleotide sequence ID" value="NZ_WTYJ01000001.1"/>
</dbReference>
<dbReference type="OrthoDB" id="5342505at2"/>
<dbReference type="Proteomes" id="UP000469430">
    <property type="component" value="Unassembled WGS sequence"/>
</dbReference>
<evidence type="ECO:0000313" key="2">
    <source>
        <dbReference type="Proteomes" id="UP000469430"/>
    </source>
</evidence>
<proteinExistence type="predicted"/>